<reference evidence="13" key="4">
    <citation type="submission" date="2021-11" db="EMBL/GenBank/DDBJ databases">
        <authorList>
            <person name="Munson-Mcgee J."/>
            <person name="Field E."/>
            <person name="Bateson M."/>
            <person name="Rooney C."/>
            <person name="Stepanauskas R."/>
            <person name="Young M."/>
        </authorList>
    </citation>
    <scope>NUCLEOTIDE SEQUENCE</scope>
    <source>
        <strain evidence="13">SCGC AB-777_F03</strain>
    </source>
</reference>
<evidence type="ECO:0000256" key="9">
    <source>
        <dbReference type="ARBA" id="ARBA00023004"/>
    </source>
</evidence>
<keyword evidence="9" id="KW-0408">Iron</keyword>
<keyword evidence="6" id="KW-0479">Metal-binding</keyword>
<comment type="caution">
    <text evidence="14">The sequence shown here is derived from an EMBL/GenBank/DDBJ whole genome shotgun (WGS) entry which is preliminary data.</text>
</comment>
<dbReference type="InterPro" id="IPR053423">
    <property type="entry name" value="Type-4_UDG"/>
</dbReference>
<evidence type="ECO:0000313" key="13">
    <source>
        <dbReference type="EMBL" id="MCC5447035.1"/>
    </source>
</evidence>
<accession>A0A2T9WLT7</accession>
<dbReference type="PANTHER" id="PTHR33693">
    <property type="entry name" value="TYPE-5 URACIL-DNA GLYCOSYLASE"/>
    <property type="match status" value="1"/>
</dbReference>
<evidence type="ECO:0000256" key="8">
    <source>
        <dbReference type="ARBA" id="ARBA00022801"/>
    </source>
</evidence>
<proteinExistence type="inferred from homology"/>
<evidence type="ECO:0000259" key="12">
    <source>
        <dbReference type="SMART" id="SM00986"/>
    </source>
</evidence>
<keyword evidence="8" id="KW-0378">Hydrolase</keyword>
<keyword evidence="5" id="KW-0004">4Fe-4S</keyword>
<evidence type="ECO:0000256" key="10">
    <source>
        <dbReference type="ARBA" id="ARBA00023014"/>
    </source>
</evidence>
<comment type="similarity">
    <text evidence="2">Belongs to the uracil-DNA glycosylase (UDG) superfamily. Type 4 (UDGa) family.</text>
</comment>
<dbReference type="GO" id="GO:0006281">
    <property type="term" value="P:DNA repair"/>
    <property type="evidence" value="ECO:0007669"/>
    <property type="project" value="UniProtKB-KW"/>
</dbReference>
<evidence type="ECO:0000256" key="7">
    <source>
        <dbReference type="ARBA" id="ARBA00022763"/>
    </source>
</evidence>
<dbReference type="SMART" id="SM00986">
    <property type="entry name" value="UDG"/>
    <property type="match status" value="1"/>
</dbReference>
<dbReference type="SUPFAM" id="SSF52141">
    <property type="entry name" value="Uracil-DNA glycosylase-like"/>
    <property type="match status" value="1"/>
</dbReference>
<protein>
    <recommendedName>
        <fullName evidence="4">Type-4 uracil-DNA glycosylase</fullName>
        <ecNumber evidence="3">3.2.2.27</ecNumber>
    </recommendedName>
</protein>
<evidence type="ECO:0000256" key="2">
    <source>
        <dbReference type="ARBA" id="ARBA00006521"/>
    </source>
</evidence>
<dbReference type="AlphaFoldDB" id="A0A2T9WLT7"/>
<keyword evidence="11" id="KW-0234">DNA repair</keyword>
<keyword evidence="10" id="KW-0411">Iron-sulfur</keyword>
<dbReference type="Proteomes" id="UP000245509">
    <property type="component" value="Unassembled WGS sequence"/>
</dbReference>
<dbReference type="InterPro" id="IPR005273">
    <property type="entry name" value="Ura-DNA_glyco_family4"/>
</dbReference>
<reference evidence="13" key="2">
    <citation type="submission" date="2017-05" db="EMBL/GenBank/DDBJ databases">
        <authorList>
            <person name="Munson-Mcgee J.H."/>
        </authorList>
    </citation>
    <scope>NUCLEOTIDE SEQUENCE</scope>
    <source>
        <strain evidence="13">SCGC AB-777_F03</strain>
    </source>
</reference>
<evidence type="ECO:0000256" key="5">
    <source>
        <dbReference type="ARBA" id="ARBA00022485"/>
    </source>
</evidence>
<name>A0A2T9WLT7_NANST</name>
<dbReference type="PANTHER" id="PTHR33693:SF1">
    <property type="entry name" value="TYPE-4 URACIL-DNA GLYCOSYLASE"/>
    <property type="match status" value="1"/>
</dbReference>
<dbReference type="NCBIfam" id="TIGR00758">
    <property type="entry name" value="UDG_fam4"/>
    <property type="match status" value="1"/>
</dbReference>
<evidence type="ECO:0000256" key="4">
    <source>
        <dbReference type="ARBA" id="ARBA00019403"/>
    </source>
</evidence>
<dbReference type="InterPro" id="IPR005122">
    <property type="entry name" value="Uracil-DNA_glycosylase-like"/>
</dbReference>
<gene>
    <name evidence="13" type="ORF">DDW03_001295</name>
    <name evidence="14" type="ORF">DDW03_01065</name>
</gene>
<dbReference type="GO" id="GO:0046872">
    <property type="term" value="F:metal ion binding"/>
    <property type="evidence" value="ECO:0007669"/>
    <property type="project" value="UniProtKB-KW"/>
</dbReference>
<evidence type="ECO:0000256" key="3">
    <source>
        <dbReference type="ARBA" id="ARBA00012030"/>
    </source>
</evidence>
<dbReference type="SMART" id="SM00987">
    <property type="entry name" value="UreE_C"/>
    <property type="match status" value="1"/>
</dbReference>
<evidence type="ECO:0000256" key="1">
    <source>
        <dbReference type="ARBA" id="ARBA00001400"/>
    </source>
</evidence>
<dbReference type="EMBL" id="QEFP01000003">
    <property type="protein sequence ID" value="PVU68791.1"/>
    <property type="molecule type" value="Genomic_DNA"/>
</dbReference>
<evidence type="ECO:0000313" key="14">
    <source>
        <dbReference type="EMBL" id="PVU68791.1"/>
    </source>
</evidence>
<dbReference type="CDD" id="cd10030">
    <property type="entry name" value="UDG-F4_TTUDGA_SPO1dp_like"/>
    <property type="match status" value="1"/>
</dbReference>
<organism evidence="14">
    <name type="scientific">Nanobsidianus stetteri</name>
    <dbReference type="NCBI Taxonomy" id="1294122"/>
    <lineage>
        <taxon>Archaea</taxon>
        <taxon>Nanobdellota</taxon>
        <taxon>Candidatus Nanoarchaeia</taxon>
        <taxon>Nanoarchaeales</taxon>
        <taxon>Nanopusillaceae</taxon>
        <taxon>Candidatus Nanobsidianus</taxon>
    </lineage>
</organism>
<comment type="catalytic activity">
    <reaction evidence="1">
        <text>Hydrolyzes single-stranded DNA or mismatched double-stranded DNA and polynucleotides, releasing free uracil.</text>
        <dbReference type="EC" id="3.2.2.27"/>
    </reaction>
</comment>
<evidence type="ECO:0000256" key="11">
    <source>
        <dbReference type="ARBA" id="ARBA00023204"/>
    </source>
</evidence>
<dbReference type="GO" id="GO:0004844">
    <property type="term" value="F:uracil DNA N-glycosylase activity"/>
    <property type="evidence" value="ECO:0007669"/>
    <property type="project" value="UniProtKB-EC"/>
</dbReference>
<dbReference type="EMBL" id="QEFP02000006">
    <property type="protein sequence ID" value="MCC5447035.1"/>
    <property type="molecule type" value="Genomic_DNA"/>
</dbReference>
<dbReference type="EC" id="3.2.2.27" evidence="3"/>
<feature type="domain" description="Uracil-DNA glycosylase-like" evidence="12">
    <location>
        <begin position="31"/>
        <end position="192"/>
    </location>
</feature>
<reference evidence="14" key="3">
    <citation type="submission" date="2017-05" db="EMBL/GenBank/DDBJ databases">
        <authorList>
            <person name="Song R."/>
            <person name="Chenine A.L."/>
            <person name="Ruprecht R.M."/>
        </authorList>
    </citation>
    <scope>NUCLEOTIDE SEQUENCE</scope>
    <source>
        <strain evidence="14">SCGC AB-777_F03</strain>
    </source>
</reference>
<dbReference type="GO" id="GO:0051539">
    <property type="term" value="F:4 iron, 4 sulfur cluster binding"/>
    <property type="evidence" value="ECO:0007669"/>
    <property type="project" value="UniProtKB-KW"/>
</dbReference>
<evidence type="ECO:0000256" key="6">
    <source>
        <dbReference type="ARBA" id="ARBA00022723"/>
    </source>
</evidence>
<dbReference type="NCBIfam" id="NF040953">
    <property type="entry name" value="Arch_udg"/>
    <property type="match status" value="1"/>
</dbReference>
<dbReference type="RefSeq" id="WP_228615263.1">
    <property type="nucleotide sequence ID" value="NZ_QEFP02000006.1"/>
</dbReference>
<dbReference type="Gene3D" id="3.40.470.10">
    <property type="entry name" value="Uracil-DNA glycosylase-like domain"/>
    <property type="match status" value="1"/>
</dbReference>
<keyword evidence="7" id="KW-0227">DNA damage</keyword>
<sequence length="204" mass="23970">MDKEKMIEELNNQISKCTRCPLYKFKTNYVPGDGNPNSKILFIGEAPGREEDKQGKPFVGKAGQVLTENIKNILNMDRKDVYITNVVKCRPPENREPEEEEIKACSIWLEKQLEIIQPDIIVTLGHYSTKWIFDYFKLKFSSITKLRGKIFKVNKWGKIITIIPTLHPASTLYHKEWREYFDQDFKTIKEILNKDKREGILKFI</sequence>
<dbReference type="InterPro" id="IPR051536">
    <property type="entry name" value="UDG_Type-4/5"/>
</dbReference>
<reference evidence="14" key="1">
    <citation type="journal article" date="2015" name="Appl. Environ. Microbiol.">
        <title>Nanoarchaeota, Their Sulfolobales Host, and Nanoarchaeota Virus Distribution across Yellowstone National Park Hot Springs.</title>
        <authorList>
            <person name="Munson-McGee J.H."/>
            <person name="Field E.K."/>
            <person name="Bateson M."/>
            <person name="Rooney C."/>
            <person name="Stepanauskas R."/>
            <person name="Young M.J."/>
        </authorList>
    </citation>
    <scope>NUCLEOTIDE SEQUENCE [LARGE SCALE GENOMIC DNA]</scope>
    <source>
        <strain evidence="14">SCGC AB-777_F03</strain>
    </source>
</reference>
<dbReference type="InterPro" id="IPR036895">
    <property type="entry name" value="Uracil-DNA_glycosylase-like_sf"/>
</dbReference>
<dbReference type="Pfam" id="PF03167">
    <property type="entry name" value="UDG"/>
    <property type="match status" value="1"/>
</dbReference>